<dbReference type="NCBIfam" id="NF004676">
    <property type="entry name" value="PRK06019.1-2"/>
    <property type="match status" value="1"/>
</dbReference>
<dbReference type="NCBIfam" id="NF004679">
    <property type="entry name" value="PRK06019.1-5"/>
    <property type="match status" value="1"/>
</dbReference>
<dbReference type="GO" id="GO:0004638">
    <property type="term" value="F:phosphoribosylaminoimidazole carboxylase activity"/>
    <property type="evidence" value="ECO:0007669"/>
    <property type="project" value="InterPro"/>
</dbReference>
<comment type="subunit">
    <text evidence="5 6">Homodimer.</text>
</comment>
<comment type="pathway">
    <text evidence="5 6">Purine metabolism; IMP biosynthesis via de novo pathway; 5-amino-1-(5-phospho-D-ribosyl)imidazole-4-carboxylate from 5-amino-1-(5-phospho-D-ribosyl)imidazole (N5-CAIR route): step 1/2.</text>
</comment>
<dbReference type="Pfam" id="PF02222">
    <property type="entry name" value="ATP-grasp"/>
    <property type="match status" value="1"/>
</dbReference>
<dbReference type="InterPro" id="IPR003135">
    <property type="entry name" value="ATP-grasp_carboxylate-amine"/>
</dbReference>
<evidence type="ECO:0000259" key="7">
    <source>
        <dbReference type="PROSITE" id="PS50975"/>
    </source>
</evidence>
<comment type="function">
    <text evidence="6">Catalyzes the ATP-dependent conversion of 5-aminoimidazole ribonucleotide (AIR) and HCO(3)- to N5-carboxyaminoimidazole ribonucleotide (N5-CAIR).</text>
</comment>
<comment type="caution">
    <text evidence="8">The sequence shown here is derived from an EMBL/GenBank/DDBJ whole genome shotgun (WGS) entry which is preliminary data.</text>
</comment>
<dbReference type="PANTHER" id="PTHR11609">
    <property type="entry name" value="PURINE BIOSYNTHESIS PROTEIN 6/7, PUR6/7"/>
    <property type="match status" value="1"/>
</dbReference>
<dbReference type="AlphaFoldDB" id="A0A841H6R3"/>
<evidence type="ECO:0000256" key="2">
    <source>
        <dbReference type="ARBA" id="ARBA00022741"/>
    </source>
</evidence>
<dbReference type="EMBL" id="JACHIA010000024">
    <property type="protein sequence ID" value="MBB6073399.1"/>
    <property type="molecule type" value="Genomic_DNA"/>
</dbReference>
<dbReference type="SUPFAM" id="SSF51246">
    <property type="entry name" value="Rudiment single hybrid motif"/>
    <property type="match status" value="1"/>
</dbReference>
<dbReference type="InterPro" id="IPR016185">
    <property type="entry name" value="PreATP-grasp_dom_sf"/>
</dbReference>
<evidence type="ECO:0000256" key="4">
    <source>
        <dbReference type="ARBA" id="ARBA00022840"/>
    </source>
</evidence>
<comment type="similarity">
    <text evidence="5 6">Belongs to the PurK/PurT family.</text>
</comment>
<evidence type="ECO:0000313" key="9">
    <source>
        <dbReference type="Proteomes" id="UP000582837"/>
    </source>
</evidence>
<dbReference type="FunFam" id="3.30.1490.20:FF:000015">
    <property type="entry name" value="N5-carboxyaminoimidazole ribonucleotide synthase"/>
    <property type="match status" value="1"/>
</dbReference>
<comment type="catalytic activity">
    <reaction evidence="5 6">
        <text>5-amino-1-(5-phospho-beta-D-ribosyl)imidazole + hydrogencarbonate + ATP = 5-carboxyamino-1-(5-phospho-D-ribosyl)imidazole + ADP + phosphate + 2 H(+)</text>
        <dbReference type="Rhea" id="RHEA:19317"/>
        <dbReference type="ChEBI" id="CHEBI:15378"/>
        <dbReference type="ChEBI" id="CHEBI:17544"/>
        <dbReference type="ChEBI" id="CHEBI:30616"/>
        <dbReference type="ChEBI" id="CHEBI:43474"/>
        <dbReference type="ChEBI" id="CHEBI:58730"/>
        <dbReference type="ChEBI" id="CHEBI:137981"/>
        <dbReference type="ChEBI" id="CHEBI:456216"/>
        <dbReference type="EC" id="6.3.4.18"/>
    </reaction>
</comment>
<evidence type="ECO:0000256" key="5">
    <source>
        <dbReference type="HAMAP-Rule" id="MF_01928"/>
    </source>
</evidence>
<dbReference type="Gene3D" id="3.30.1490.20">
    <property type="entry name" value="ATP-grasp fold, A domain"/>
    <property type="match status" value="1"/>
</dbReference>
<dbReference type="InterPro" id="IPR011761">
    <property type="entry name" value="ATP-grasp"/>
</dbReference>
<dbReference type="EC" id="6.3.4.18" evidence="5 6"/>
<dbReference type="Pfam" id="PF22660">
    <property type="entry name" value="RS_preATP-grasp-like"/>
    <property type="match status" value="1"/>
</dbReference>
<proteinExistence type="inferred from homology"/>
<dbReference type="NCBIfam" id="TIGR01161">
    <property type="entry name" value="purK"/>
    <property type="match status" value="1"/>
</dbReference>
<dbReference type="FunFam" id="3.30.470.20:FF:000029">
    <property type="entry name" value="N5-carboxyaminoimidazole ribonucleotide synthase"/>
    <property type="match status" value="1"/>
</dbReference>
<dbReference type="GO" id="GO:0046872">
    <property type="term" value="F:metal ion binding"/>
    <property type="evidence" value="ECO:0007669"/>
    <property type="project" value="InterPro"/>
</dbReference>
<dbReference type="GO" id="GO:0034028">
    <property type="term" value="F:5-(carboxyamino)imidazole ribonucleotide synthase activity"/>
    <property type="evidence" value="ECO:0007669"/>
    <property type="project" value="UniProtKB-UniRule"/>
</dbReference>
<dbReference type="Pfam" id="PF17769">
    <property type="entry name" value="PurK_C"/>
    <property type="match status" value="1"/>
</dbReference>
<feature type="binding site" evidence="5">
    <location>
        <begin position="157"/>
        <end position="163"/>
    </location>
    <ligand>
        <name>ATP</name>
        <dbReference type="ChEBI" id="CHEBI:30616"/>
    </ligand>
</feature>
<feature type="domain" description="ATP-grasp" evidence="7">
    <location>
        <begin position="116"/>
        <end position="304"/>
    </location>
</feature>
<reference evidence="8 9" key="1">
    <citation type="submission" date="2020-08" db="EMBL/GenBank/DDBJ databases">
        <title>Genomic Encyclopedia of Type Strains, Phase IV (KMG-IV): sequencing the most valuable type-strain genomes for metagenomic binning, comparative biology and taxonomic classification.</title>
        <authorList>
            <person name="Goeker M."/>
        </authorList>
    </citation>
    <scope>NUCLEOTIDE SEQUENCE [LARGE SCALE GENOMIC DNA]</scope>
    <source>
        <strain evidence="8 9">DSM 29007</strain>
    </source>
</reference>
<dbReference type="HAMAP" id="MF_01928">
    <property type="entry name" value="PurK"/>
    <property type="match status" value="1"/>
</dbReference>
<keyword evidence="3 5" id="KW-0658">Purine biosynthesis</keyword>
<keyword evidence="1 5" id="KW-0436">Ligase</keyword>
<comment type="function">
    <text evidence="5">Catalyzes the ATP-dependent conversion of 5-aminoimidazole ribonucleotide (AIR) and HCO(3)(-) to N5-carboxyaminoimidazole ribonucleotide (N5-CAIR).</text>
</comment>
<dbReference type="NCBIfam" id="NF004675">
    <property type="entry name" value="PRK06019.1-1"/>
    <property type="match status" value="1"/>
</dbReference>
<feature type="binding site" evidence="5">
    <location>
        <position position="152"/>
    </location>
    <ligand>
        <name>ATP</name>
        <dbReference type="ChEBI" id="CHEBI:30616"/>
    </ligand>
</feature>
<dbReference type="InterPro" id="IPR013815">
    <property type="entry name" value="ATP_grasp_subdomain_1"/>
</dbReference>
<organism evidence="8 9">
    <name type="scientific">Longimicrobium terrae</name>
    <dbReference type="NCBI Taxonomy" id="1639882"/>
    <lineage>
        <taxon>Bacteria</taxon>
        <taxon>Pseudomonadati</taxon>
        <taxon>Gemmatimonadota</taxon>
        <taxon>Longimicrobiia</taxon>
        <taxon>Longimicrobiales</taxon>
        <taxon>Longimicrobiaceae</taxon>
        <taxon>Longimicrobium</taxon>
    </lineage>
</organism>
<protein>
    <recommendedName>
        <fullName evidence="5 6">N5-carboxyaminoimidazole ribonucleotide synthase</fullName>
        <shortName evidence="5 6">N5-CAIR synthase</shortName>
        <ecNumber evidence="5 6">6.3.4.18</ecNumber>
    </recommendedName>
    <alternativeName>
        <fullName evidence="5 6">5-(carboxyamino)imidazole ribonucleotide synthetase</fullName>
    </alternativeName>
</protein>
<dbReference type="Gene3D" id="3.40.50.20">
    <property type="match status" value="1"/>
</dbReference>
<dbReference type="Proteomes" id="UP000582837">
    <property type="component" value="Unassembled WGS sequence"/>
</dbReference>
<feature type="binding site" evidence="5">
    <location>
        <position position="220"/>
    </location>
    <ligand>
        <name>ATP</name>
        <dbReference type="ChEBI" id="CHEBI:30616"/>
    </ligand>
</feature>
<keyword evidence="4 5" id="KW-0067">ATP-binding</keyword>
<evidence type="ECO:0000313" key="8">
    <source>
        <dbReference type="EMBL" id="MBB6073399.1"/>
    </source>
</evidence>
<dbReference type="PROSITE" id="PS50975">
    <property type="entry name" value="ATP_GRASP"/>
    <property type="match status" value="1"/>
</dbReference>
<name>A0A841H6R3_9BACT</name>
<dbReference type="GO" id="GO:0006189">
    <property type="term" value="P:'de novo' IMP biosynthetic process"/>
    <property type="evidence" value="ECO:0007669"/>
    <property type="project" value="UniProtKB-UniRule"/>
</dbReference>
<evidence type="ECO:0000256" key="1">
    <source>
        <dbReference type="ARBA" id="ARBA00022598"/>
    </source>
</evidence>
<sequence length="389" mass="41300">MTGRDATAPFLPGATIGMVGGGQLGRMFALEARRMGYRLIVLDPGEDTPAAQFCDGHIRAPFEDLNACLELARRSDLVTLEWENADVATLREMERIVPVRPGPAVLEVAQHRVREKDAARSLGVLTAEYRAVSTRAELDEALREVGAPAILKTARMGYDGKGQATLRDASDADAAWAALSAQGDEFILEARVPFRMEVSVICARSASGETACFPVAENEHRNGILHLTRCPARVPPAVAEQAIAVARTLAEGLGVIGLLAVEMFVDADGRILMNEIAPRPHNSGHHTLEACGVSQFEQQLRAVCGLPLGSPALLRPAAMVNLMGEDAGTGLGRPGAADALAVPETALHLYGKASARPGRKMGHLTSLGDDADAAAERALRAWTAMSDPR</sequence>
<dbReference type="InterPro" id="IPR005875">
    <property type="entry name" value="PurK"/>
</dbReference>
<dbReference type="SUPFAM" id="SSF56059">
    <property type="entry name" value="Glutathione synthetase ATP-binding domain-like"/>
    <property type="match status" value="1"/>
</dbReference>
<dbReference type="InterPro" id="IPR054350">
    <property type="entry name" value="PurT/PurK_preATP-grasp"/>
</dbReference>
<dbReference type="Gene3D" id="3.30.470.20">
    <property type="entry name" value="ATP-grasp fold, B domain"/>
    <property type="match status" value="1"/>
</dbReference>
<keyword evidence="9" id="KW-1185">Reference proteome</keyword>
<accession>A0A841H6R3</accession>
<dbReference type="PANTHER" id="PTHR11609:SF5">
    <property type="entry name" value="PHOSPHORIBOSYLAMINOIMIDAZOLE CARBOXYLASE"/>
    <property type="match status" value="1"/>
</dbReference>
<keyword evidence="2 5" id="KW-0547">Nucleotide-binding</keyword>
<dbReference type="InterPro" id="IPR040686">
    <property type="entry name" value="PurK_C"/>
</dbReference>
<evidence type="ECO:0000256" key="6">
    <source>
        <dbReference type="RuleBase" id="RU361200"/>
    </source>
</evidence>
<evidence type="ECO:0000256" key="3">
    <source>
        <dbReference type="ARBA" id="ARBA00022755"/>
    </source>
</evidence>
<feature type="binding site" evidence="5">
    <location>
        <begin position="189"/>
        <end position="192"/>
    </location>
    <ligand>
        <name>ATP</name>
        <dbReference type="ChEBI" id="CHEBI:30616"/>
    </ligand>
</feature>
<dbReference type="SUPFAM" id="SSF52440">
    <property type="entry name" value="PreATP-grasp domain"/>
    <property type="match status" value="1"/>
</dbReference>
<feature type="binding site" evidence="5">
    <location>
        <position position="197"/>
    </location>
    <ligand>
        <name>ATP</name>
        <dbReference type="ChEBI" id="CHEBI:30616"/>
    </ligand>
</feature>
<dbReference type="GO" id="GO:0005829">
    <property type="term" value="C:cytosol"/>
    <property type="evidence" value="ECO:0007669"/>
    <property type="project" value="TreeGrafter"/>
</dbReference>
<dbReference type="UniPathway" id="UPA00074">
    <property type="reaction ID" value="UER00942"/>
</dbReference>
<gene>
    <name evidence="5 6" type="primary">purK</name>
    <name evidence="8" type="ORF">HNQ61_005066</name>
</gene>
<dbReference type="InterPro" id="IPR011054">
    <property type="entry name" value="Rudment_hybrid_motif"/>
</dbReference>
<feature type="binding site" evidence="5">
    <location>
        <position position="112"/>
    </location>
    <ligand>
        <name>ATP</name>
        <dbReference type="ChEBI" id="CHEBI:30616"/>
    </ligand>
</feature>
<feature type="binding site" evidence="5">
    <location>
        <begin position="274"/>
        <end position="275"/>
    </location>
    <ligand>
        <name>ATP</name>
        <dbReference type="ChEBI" id="CHEBI:30616"/>
    </ligand>
</feature>
<dbReference type="RefSeq" id="WP_170039165.1">
    <property type="nucleotide sequence ID" value="NZ_JABDTL010000002.1"/>
</dbReference>
<dbReference type="GO" id="GO:0005524">
    <property type="term" value="F:ATP binding"/>
    <property type="evidence" value="ECO:0007669"/>
    <property type="project" value="UniProtKB-UniRule"/>
</dbReference>